<sequence length="221" mass="24980">MPKSDASKKKEDRSEIENQEIKPYNIAAQQQCGYKPEENLTASNAKRRSSSFHPYLLVLNNDPSILLALYASTSSMSLCHAENPYLKALLSMIPGFEVLSRCSLADLVAKECESTMSTVRERIRQSSAEISTFCDIATTKTSILKTMPALPNNRREPLKTTRSFTPINARLNVEEELRRRIRIPKGKKWHVITHKSMSKNTPLEIPKATTPEGKFEEIIMP</sequence>
<keyword evidence="2" id="KW-1185">Reference proteome</keyword>
<proteinExistence type="predicted"/>
<dbReference type="WBParaSite" id="jg6900">
    <property type="protein sequence ID" value="jg6900"/>
    <property type="gene ID" value="jg6900"/>
</dbReference>
<protein>
    <submittedName>
        <fullName evidence="3">Uncharacterized protein</fullName>
    </submittedName>
</protein>
<accession>A0A915EKI4</accession>
<evidence type="ECO:0000313" key="2">
    <source>
        <dbReference type="Proteomes" id="UP000887574"/>
    </source>
</evidence>
<dbReference type="Proteomes" id="UP000887574">
    <property type="component" value="Unplaced"/>
</dbReference>
<dbReference type="AlphaFoldDB" id="A0A915EKI4"/>
<reference evidence="3" key="1">
    <citation type="submission" date="2022-11" db="UniProtKB">
        <authorList>
            <consortium name="WormBaseParasite"/>
        </authorList>
    </citation>
    <scope>IDENTIFICATION</scope>
</reference>
<feature type="compositionally biased region" description="Basic and acidic residues" evidence="1">
    <location>
        <begin position="1"/>
        <end position="20"/>
    </location>
</feature>
<organism evidence="2 3">
    <name type="scientific">Ditylenchus dipsaci</name>
    <dbReference type="NCBI Taxonomy" id="166011"/>
    <lineage>
        <taxon>Eukaryota</taxon>
        <taxon>Metazoa</taxon>
        <taxon>Ecdysozoa</taxon>
        <taxon>Nematoda</taxon>
        <taxon>Chromadorea</taxon>
        <taxon>Rhabditida</taxon>
        <taxon>Tylenchina</taxon>
        <taxon>Tylenchomorpha</taxon>
        <taxon>Sphaerularioidea</taxon>
        <taxon>Anguinidae</taxon>
        <taxon>Anguininae</taxon>
        <taxon>Ditylenchus</taxon>
    </lineage>
</organism>
<feature type="region of interest" description="Disordered" evidence="1">
    <location>
        <begin position="1"/>
        <end position="22"/>
    </location>
</feature>
<evidence type="ECO:0000256" key="1">
    <source>
        <dbReference type="SAM" id="MobiDB-lite"/>
    </source>
</evidence>
<name>A0A915EKI4_9BILA</name>
<evidence type="ECO:0000313" key="3">
    <source>
        <dbReference type="WBParaSite" id="jg6900"/>
    </source>
</evidence>